<dbReference type="PANTHER" id="PTHR36838:SF3">
    <property type="entry name" value="TRANSPORTER AUXIN EFFLUX CARRIER EC FAMILY"/>
    <property type="match status" value="1"/>
</dbReference>
<dbReference type="EMBL" id="JARJFB010000030">
    <property type="protein sequence ID" value="MEA0970601.1"/>
    <property type="molecule type" value="Genomic_DNA"/>
</dbReference>
<comment type="caution">
    <text evidence="8">The sequence shown here is derived from an EMBL/GenBank/DDBJ whole genome shotgun (WGS) entry which is preliminary data.</text>
</comment>
<dbReference type="Pfam" id="PF03547">
    <property type="entry name" value="Mem_trans"/>
    <property type="match status" value="1"/>
</dbReference>
<evidence type="ECO:0000313" key="8">
    <source>
        <dbReference type="EMBL" id="MEA0970601.1"/>
    </source>
</evidence>
<keyword evidence="4 7" id="KW-0812">Transmembrane</keyword>
<accession>A0ABU5NBV2</accession>
<keyword evidence="9" id="KW-1185">Reference proteome</keyword>
<feature type="transmembrane region" description="Helical" evidence="7">
    <location>
        <begin position="162"/>
        <end position="180"/>
    </location>
</feature>
<sequence length="308" mass="34001">MAVFSLVFFKVLSSLLSVLIGFLSGRFSNVEKDSIASLLFYFVAPIVFFAIPTSAELTFNSLGISALTFTLCTILSLFSYWLYGKVWQDSHRNILALSAGTGNSGYVVLPIAAALFDDHTLSIYALGLIGISICEASVGCYFCARSVGTFKQSVLRVARLPILNAFFLGCAMSLLGFHLPDFLDDFISNMKGAFSILGMVTIGLALSSIREFDFDIKFTAAAFASKFLFYPALFNIFILLDRFYFKWLDVNYYNALQLLCVAPMATNTIVLASLYKIYPEKVATAVLLSLLFVLLYMPIMATIFLEGI</sequence>
<gene>
    <name evidence="8" type="ORF">Megvenef_00568</name>
</gene>
<comment type="subcellular location">
    <subcellularLocation>
        <location evidence="1">Membrane</location>
        <topology evidence="1">Multi-pass membrane protein</topology>
    </subcellularLocation>
</comment>
<organism evidence="8 9">
    <name type="scientific">Candidatus Megaera venefica</name>
    <dbReference type="NCBI Taxonomy" id="2055910"/>
    <lineage>
        <taxon>Bacteria</taxon>
        <taxon>Pseudomonadati</taxon>
        <taxon>Pseudomonadota</taxon>
        <taxon>Alphaproteobacteria</taxon>
        <taxon>Rickettsiales</taxon>
        <taxon>Rickettsiaceae</taxon>
        <taxon>Candidatus Megaera</taxon>
    </lineage>
</organism>
<feature type="transmembrane region" description="Helical" evidence="7">
    <location>
        <begin position="122"/>
        <end position="142"/>
    </location>
</feature>
<proteinExistence type="predicted"/>
<dbReference type="Proteomes" id="UP001291687">
    <property type="component" value="Unassembled WGS sequence"/>
</dbReference>
<evidence type="ECO:0000256" key="1">
    <source>
        <dbReference type="ARBA" id="ARBA00004141"/>
    </source>
</evidence>
<keyword evidence="3" id="KW-1003">Cell membrane</keyword>
<dbReference type="InterPro" id="IPR004776">
    <property type="entry name" value="Mem_transp_PIN-like"/>
</dbReference>
<evidence type="ECO:0000256" key="5">
    <source>
        <dbReference type="ARBA" id="ARBA00022989"/>
    </source>
</evidence>
<protein>
    <submittedName>
        <fullName evidence="8">AEC family transporter</fullName>
    </submittedName>
</protein>
<keyword evidence="5 7" id="KW-1133">Transmembrane helix</keyword>
<evidence type="ECO:0000256" key="2">
    <source>
        <dbReference type="ARBA" id="ARBA00022448"/>
    </source>
</evidence>
<dbReference type="PANTHER" id="PTHR36838">
    <property type="entry name" value="AUXIN EFFLUX CARRIER FAMILY PROTEIN"/>
    <property type="match status" value="1"/>
</dbReference>
<feature type="transmembrane region" description="Helical" evidence="7">
    <location>
        <begin position="282"/>
        <end position="305"/>
    </location>
</feature>
<feature type="transmembrane region" description="Helical" evidence="7">
    <location>
        <begin position="252"/>
        <end position="275"/>
    </location>
</feature>
<feature type="transmembrane region" description="Helical" evidence="7">
    <location>
        <begin position="94"/>
        <end position="116"/>
    </location>
</feature>
<keyword evidence="6 7" id="KW-0472">Membrane</keyword>
<evidence type="ECO:0000256" key="3">
    <source>
        <dbReference type="ARBA" id="ARBA00022475"/>
    </source>
</evidence>
<keyword evidence="2" id="KW-0813">Transport</keyword>
<evidence type="ECO:0000256" key="6">
    <source>
        <dbReference type="ARBA" id="ARBA00023136"/>
    </source>
</evidence>
<evidence type="ECO:0000256" key="4">
    <source>
        <dbReference type="ARBA" id="ARBA00022692"/>
    </source>
</evidence>
<feature type="transmembrane region" description="Helical" evidence="7">
    <location>
        <begin position="218"/>
        <end position="240"/>
    </location>
</feature>
<feature type="transmembrane region" description="Helical" evidence="7">
    <location>
        <begin position="61"/>
        <end position="82"/>
    </location>
</feature>
<feature type="transmembrane region" description="Helical" evidence="7">
    <location>
        <begin position="6"/>
        <end position="23"/>
    </location>
</feature>
<dbReference type="RefSeq" id="WP_322776503.1">
    <property type="nucleotide sequence ID" value="NZ_JARJFB010000030.1"/>
</dbReference>
<evidence type="ECO:0000313" key="9">
    <source>
        <dbReference type="Proteomes" id="UP001291687"/>
    </source>
</evidence>
<evidence type="ECO:0000256" key="7">
    <source>
        <dbReference type="SAM" id="Phobius"/>
    </source>
</evidence>
<feature type="transmembrane region" description="Helical" evidence="7">
    <location>
        <begin position="35"/>
        <end position="55"/>
    </location>
</feature>
<feature type="transmembrane region" description="Helical" evidence="7">
    <location>
        <begin position="186"/>
        <end position="206"/>
    </location>
</feature>
<name>A0ABU5NBV2_9RICK</name>
<reference evidence="8 9" key="1">
    <citation type="submission" date="2023-03" db="EMBL/GenBank/DDBJ databases">
        <title>Host association and intracellularity evolved multiple times independently in the Rickettsiales.</title>
        <authorList>
            <person name="Castelli M."/>
            <person name="Nardi T."/>
            <person name="Gammuto L."/>
            <person name="Bellinzona G."/>
            <person name="Sabaneyeva E."/>
            <person name="Potekhin A."/>
            <person name="Serra V."/>
            <person name="Petroni G."/>
            <person name="Sassera D."/>
        </authorList>
    </citation>
    <scope>NUCLEOTIDE SEQUENCE [LARGE SCALE GENOMIC DNA]</scope>
    <source>
        <strain evidence="8 9">Sr 2-6</strain>
    </source>
</reference>